<dbReference type="OrthoDB" id="2168472at2"/>
<dbReference type="PROSITE" id="PS51257">
    <property type="entry name" value="PROKAR_LIPOPROTEIN"/>
    <property type="match status" value="1"/>
</dbReference>
<evidence type="ECO:0000313" key="4">
    <source>
        <dbReference type="Proteomes" id="UP000182149"/>
    </source>
</evidence>
<accession>A0A1L8QXL5</accession>
<dbReference type="STRING" id="328396.RU93_GL000179"/>
<protein>
    <recommendedName>
        <fullName evidence="5">Lipoprotein</fullName>
    </recommendedName>
</protein>
<comment type="caution">
    <text evidence="3">The sequence shown here is derived from an EMBL/GenBank/DDBJ whole genome shotgun (WGS) entry which is preliminary data.</text>
</comment>
<feature type="signal peptide" evidence="1">
    <location>
        <begin position="1"/>
        <end position="18"/>
    </location>
</feature>
<keyword evidence="4" id="KW-1185">Reference proteome</keyword>
<keyword evidence="1" id="KW-0732">Signal</keyword>
<organism evidence="3 4">
    <name type="scientific">Enterococcus aquimarinus</name>
    <dbReference type="NCBI Taxonomy" id="328396"/>
    <lineage>
        <taxon>Bacteria</taxon>
        <taxon>Bacillati</taxon>
        <taxon>Bacillota</taxon>
        <taxon>Bacilli</taxon>
        <taxon>Lactobacillales</taxon>
        <taxon>Enterococcaceae</taxon>
        <taxon>Enterococcus</taxon>
    </lineage>
</organism>
<sequence length="146" mass="15692">MKKIINGSLILFSVMLLGACTTTTNTESTQSESMVESSNSMSTTKEEEIVTIFTATVESVTELETQESAVQILLTDVEAVQDSENATTSFNDGVAINVDPTTLDFDFNDLKAGDKLKVSLDHPAIMTMSIPPQIPGNSILSVELVK</sequence>
<dbReference type="RefSeq" id="WP_071873733.1">
    <property type="nucleotide sequence ID" value="NZ_JBHSHF010000002.1"/>
</dbReference>
<evidence type="ECO:0000313" key="2">
    <source>
        <dbReference type="EMBL" id="MCC9274519.1"/>
    </source>
</evidence>
<dbReference type="AlphaFoldDB" id="A0A1L8QXL5"/>
<dbReference type="EMBL" id="JXKD01000001">
    <property type="protein sequence ID" value="OJG12249.1"/>
    <property type="molecule type" value="Genomic_DNA"/>
</dbReference>
<reference evidence="3 4" key="1">
    <citation type="submission" date="2014-12" db="EMBL/GenBank/DDBJ databases">
        <title>Draft genome sequences of 29 type strains of Enterococci.</title>
        <authorList>
            <person name="Zhong Z."/>
            <person name="Sun Z."/>
            <person name="Liu W."/>
            <person name="Zhang W."/>
            <person name="Zhang H."/>
        </authorList>
    </citation>
    <scope>NUCLEOTIDE SEQUENCE [LARGE SCALE GENOMIC DNA]</scope>
    <source>
        <strain evidence="3 4">DSM 17690</strain>
    </source>
</reference>
<reference evidence="2" key="2">
    <citation type="journal article" date="2021" name="PeerJ">
        <title>Extensive microbial diversity within the chicken gut microbiome revealed by metagenomics and culture.</title>
        <authorList>
            <person name="Gilroy R."/>
            <person name="Ravi A."/>
            <person name="Getino M."/>
            <person name="Pursley I."/>
            <person name="Horton D.L."/>
            <person name="Alikhan N.F."/>
            <person name="Baker D."/>
            <person name="Gharbi K."/>
            <person name="Hall N."/>
            <person name="Watson M."/>
            <person name="Adriaenssens E.M."/>
            <person name="Foster-Nyarko E."/>
            <person name="Jarju S."/>
            <person name="Secka A."/>
            <person name="Antonio M."/>
            <person name="Oren A."/>
            <person name="Chaudhuri R.R."/>
            <person name="La Ragione R."/>
            <person name="Hildebrand F."/>
            <person name="Pallen M.J."/>
        </authorList>
    </citation>
    <scope>NUCLEOTIDE SEQUENCE</scope>
    <source>
        <strain evidence="2">150</strain>
    </source>
</reference>
<dbReference type="EMBL" id="JAJJVO010000142">
    <property type="protein sequence ID" value="MCC9274519.1"/>
    <property type="molecule type" value="Genomic_DNA"/>
</dbReference>
<feature type="chain" id="PRO_5038219163" description="Lipoprotein" evidence="1">
    <location>
        <begin position="19"/>
        <end position="146"/>
    </location>
</feature>
<reference evidence="2" key="3">
    <citation type="submission" date="2021-11" db="EMBL/GenBank/DDBJ databases">
        <authorList>
            <person name="Gilroy R."/>
        </authorList>
    </citation>
    <scope>NUCLEOTIDE SEQUENCE</scope>
    <source>
        <strain evidence="2">150</strain>
    </source>
</reference>
<name>A0A1L8QXL5_9ENTE</name>
<evidence type="ECO:0000313" key="3">
    <source>
        <dbReference type="EMBL" id="OJG12249.1"/>
    </source>
</evidence>
<dbReference type="Proteomes" id="UP000182149">
    <property type="component" value="Unassembled WGS sequence"/>
</dbReference>
<dbReference type="Proteomes" id="UP000813384">
    <property type="component" value="Unassembled WGS sequence"/>
</dbReference>
<proteinExistence type="predicted"/>
<gene>
    <name evidence="2" type="ORF">K8V42_09540</name>
    <name evidence="3" type="ORF">RU93_GL000179</name>
</gene>
<evidence type="ECO:0008006" key="5">
    <source>
        <dbReference type="Google" id="ProtNLM"/>
    </source>
</evidence>
<evidence type="ECO:0000256" key="1">
    <source>
        <dbReference type="SAM" id="SignalP"/>
    </source>
</evidence>